<protein>
    <submittedName>
        <fullName evidence="1">Uncharacterized protein</fullName>
    </submittedName>
</protein>
<dbReference type="AlphaFoldDB" id="A0A4C1W4L2"/>
<evidence type="ECO:0000313" key="2">
    <source>
        <dbReference type="Proteomes" id="UP000299102"/>
    </source>
</evidence>
<accession>A0A4C1W4L2</accession>
<organism evidence="1 2">
    <name type="scientific">Eumeta variegata</name>
    <name type="common">Bagworm moth</name>
    <name type="synonym">Eumeta japonica</name>
    <dbReference type="NCBI Taxonomy" id="151549"/>
    <lineage>
        <taxon>Eukaryota</taxon>
        <taxon>Metazoa</taxon>
        <taxon>Ecdysozoa</taxon>
        <taxon>Arthropoda</taxon>
        <taxon>Hexapoda</taxon>
        <taxon>Insecta</taxon>
        <taxon>Pterygota</taxon>
        <taxon>Neoptera</taxon>
        <taxon>Endopterygota</taxon>
        <taxon>Lepidoptera</taxon>
        <taxon>Glossata</taxon>
        <taxon>Ditrysia</taxon>
        <taxon>Tineoidea</taxon>
        <taxon>Psychidae</taxon>
        <taxon>Oiketicinae</taxon>
        <taxon>Eumeta</taxon>
    </lineage>
</organism>
<keyword evidence="2" id="KW-1185">Reference proteome</keyword>
<name>A0A4C1W4L2_EUMVA</name>
<reference evidence="1 2" key="1">
    <citation type="journal article" date="2019" name="Commun. Biol.">
        <title>The bagworm genome reveals a unique fibroin gene that provides high tensile strength.</title>
        <authorList>
            <person name="Kono N."/>
            <person name="Nakamura H."/>
            <person name="Ohtoshi R."/>
            <person name="Tomita M."/>
            <person name="Numata K."/>
            <person name="Arakawa K."/>
        </authorList>
    </citation>
    <scope>NUCLEOTIDE SEQUENCE [LARGE SCALE GENOMIC DNA]</scope>
</reference>
<proteinExistence type="predicted"/>
<gene>
    <name evidence="1" type="ORF">EVAR_33446_1</name>
</gene>
<sequence>MRMRTVQWRALGRGRCVSPRIVYFESRLALRLGRLKGDVGRRGAGCAARGQRRRDHPGIQGSWRALYRRYKYNRIFGIP</sequence>
<dbReference type="EMBL" id="BGZK01000462">
    <property type="protein sequence ID" value="GBP45017.1"/>
    <property type="molecule type" value="Genomic_DNA"/>
</dbReference>
<comment type="caution">
    <text evidence="1">The sequence shown here is derived from an EMBL/GenBank/DDBJ whole genome shotgun (WGS) entry which is preliminary data.</text>
</comment>
<evidence type="ECO:0000313" key="1">
    <source>
        <dbReference type="EMBL" id="GBP45017.1"/>
    </source>
</evidence>
<dbReference type="Proteomes" id="UP000299102">
    <property type="component" value="Unassembled WGS sequence"/>
</dbReference>